<accession>A0A1L8TL62</accession>
<evidence type="ECO:0000313" key="2">
    <source>
        <dbReference type="EMBL" id="OJG45079.1"/>
    </source>
</evidence>
<organism evidence="2 3">
    <name type="scientific">Enterococcus hermanniensis</name>
    <dbReference type="NCBI Taxonomy" id="249189"/>
    <lineage>
        <taxon>Bacteria</taxon>
        <taxon>Bacillati</taxon>
        <taxon>Bacillota</taxon>
        <taxon>Bacilli</taxon>
        <taxon>Lactobacillales</taxon>
        <taxon>Enterococcaceae</taxon>
        <taxon>Enterococcus</taxon>
    </lineage>
</organism>
<name>A0A1L8TL62_9ENTE</name>
<dbReference type="AlphaFoldDB" id="A0A1L8TL62"/>
<protein>
    <submittedName>
        <fullName evidence="2">Uncharacterized protein</fullName>
    </submittedName>
</protein>
<feature type="transmembrane region" description="Helical" evidence="1">
    <location>
        <begin position="354"/>
        <end position="372"/>
    </location>
</feature>
<keyword evidence="1" id="KW-1133">Transmembrane helix</keyword>
<keyword evidence="1" id="KW-0812">Transmembrane</keyword>
<feature type="transmembrane region" description="Helical" evidence="1">
    <location>
        <begin position="174"/>
        <end position="204"/>
    </location>
</feature>
<feature type="transmembrane region" description="Helical" evidence="1">
    <location>
        <begin position="295"/>
        <end position="317"/>
    </location>
</feature>
<feature type="transmembrane region" description="Helical" evidence="1">
    <location>
        <begin position="84"/>
        <end position="102"/>
    </location>
</feature>
<gene>
    <name evidence="2" type="ORF">RV04_GL002393</name>
</gene>
<dbReference type="InterPro" id="IPR045691">
    <property type="entry name" value="DUF6056"/>
</dbReference>
<sequence>MESLRGSNAKKKKISKKYVGLFLALVISLILVALPIFFTPVSSDDFIYVAKIPHWSNLMWRYMHWSGRIVADSASLLLLQLPSIIYKIIKSIIWIALIFLISQLPYLSKEKYKFNVYSFIIVFLLYWIANPNLGQTSFWTVGYTNYLLTNFFIITYFSLIFFIKDKKISFRYYFFVGILGLLAGNSNENTSIVVVLLTIVFFIIENNKKIFIVGLPFTIIGTLTLLLSPGQHERLQHASFQILREQSLLQRLWNYFSSPWFIETFQSFSWVFVGFILIGFIYFFKHQIPKKNNVIYSIIFFFAAIIANAAFGGSYAFPVALRSLNGALILFLVALSFLSADISYSEAPLFKRSIIYVIIILCVPFIISYYYATKSVVNLNRQFQIREAIIIDGKKDDLKKIYIPNYYVGKLYNPSDSIDLYQGDLKSFYKVNSSTSVIQYNKDFSFDYGNKKLINSKQIPLNRSFGRNINLKALNIFSDGRNLNNFSVNLTFDNNLLEQYSPNDFILFIHVNWKREAQASTVMFNADTSLNNQLNVDGKYIFSSPIGNIRPKDIDSIDIGLYNSVEKTNYIETNINIENKYK</sequence>
<feature type="transmembrane region" description="Helical" evidence="1">
    <location>
        <begin position="141"/>
        <end position="162"/>
    </location>
</feature>
<proteinExistence type="predicted"/>
<dbReference type="RefSeq" id="WP_071858245.1">
    <property type="nucleotide sequence ID" value="NZ_JBHSHK010000005.1"/>
</dbReference>
<evidence type="ECO:0000256" key="1">
    <source>
        <dbReference type="SAM" id="Phobius"/>
    </source>
</evidence>
<feature type="transmembrane region" description="Helical" evidence="1">
    <location>
        <begin position="210"/>
        <end position="227"/>
    </location>
</feature>
<feature type="transmembrane region" description="Helical" evidence="1">
    <location>
        <begin position="260"/>
        <end position="283"/>
    </location>
</feature>
<feature type="transmembrane region" description="Helical" evidence="1">
    <location>
        <begin position="21"/>
        <end position="38"/>
    </location>
</feature>
<dbReference type="Proteomes" id="UP000182077">
    <property type="component" value="Unassembled WGS sequence"/>
</dbReference>
<evidence type="ECO:0000313" key="3">
    <source>
        <dbReference type="Proteomes" id="UP000182077"/>
    </source>
</evidence>
<feature type="transmembrane region" description="Helical" evidence="1">
    <location>
        <begin position="324"/>
        <end position="342"/>
    </location>
</feature>
<keyword evidence="3" id="KW-1185">Reference proteome</keyword>
<dbReference type="Pfam" id="PF19528">
    <property type="entry name" value="DUF6056"/>
    <property type="match status" value="1"/>
</dbReference>
<dbReference type="STRING" id="249189.RV04_GL002393"/>
<reference evidence="2 3" key="1">
    <citation type="submission" date="2014-12" db="EMBL/GenBank/DDBJ databases">
        <title>Draft genome sequences of 29 type strains of Enterococci.</title>
        <authorList>
            <person name="Zhong Z."/>
            <person name="Sun Z."/>
            <person name="Liu W."/>
            <person name="Zhang W."/>
            <person name="Zhang H."/>
        </authorList>
    </citation>
    <scope>NUCLEOTIDE SEQUENCE [LARGE SCALE GENOMIC DNA]</scope>
    <source>
        <strain evidence="2 3">DSM 17122</strain>
    </source>
</reference>
<dbReference type="OrthoDB" id="1661582at2"/>
<comment type="caution">
    <text evidence="2">The sequence shown here is derived from an EMBL/GenBank/DDBJ whole genome shotgun (WGS) entry which is preliminary data.</text>
</comment>
<keyword evidence="1" id="KW-0472">Membrane</keyword>
<dbReference type="EMBL" id="JXKQ01000008">
    <property type="protein sequence ID" value="OJG45079.1"/>
    <property type="molecule type" value="Genomic_DNA"/>
</dbReference>
<feature type="transmembrane region" description="Helical" evidence="1">
    <location>
        <begin position="114"/>
        <end position="129"/>
    </location>
</feature>